<dbReference type="Pfam" id="PF02826">
    <property type="entry name" value="2-Hacid_dh_C"/>
    <property type="match status" value="1"/>
</dbReference>
<evidence type="ECO:0000256" key="4">
    <source>
        <dbReference type="RuleBase" id="RU003719"/>
    </source>
</evidence>
<evidence type="ECO:0000256" key="3">
    <source>
        <dbReference type="ARBA" id="ARBA00023027"/>
    </source>
</evidence>
<dbReference type="SUPFAM" id="SSF52283">
    <property type="entry name" value="Formate/glycerate dehydrogenase catalytic domain-like"/>
    <property type="match status" value="1"/>
</dbReference>
<dbReference type="PROSITE" id="PS00065">
    <property type="entry name" value="D_2_HYDROXYACID_DH_1"/>
    <property type="match status" value="1"/>
</dbReference>
<comment type="caution">
    <text evidence="7">The sequence shown here is derived from an EMBL/GenBank/DDBJ whole genome shotgun (WGS) entry which is preliminary data.</text>
</comment>
<dbReference type="InterPro" id="IPR029753">
    <property type="entry name" value="D-isomer_DH_CS"/>
</dbReference>
<proteinExistence type="inferred from homology"/>
<evidence type="ECO:0000313" key="7">
    <source>
        <dbReference type="EMBL" id="CAH0052303.1"/>
    </source>
</evidence>
<dbReference type="PANTHER" id="PTHR10996">
    <property type="entry name" value="2-HYDROXYACID DEHYDROGENASE-RELATED"/>
    <property type="match status" value="1"/>
</dbReference>
<dbReference type="Pfam" id="PF00389">
    <property type="entry name" value="2-Hacid_dh"/>
    <property type="match status" value="1"/>
</dbReference>
<dbReference type="InterPro" id="IPR036291">
    <property type="entry name" value="NAD(P)-bd_dom_sf"/>
</dbReference>
<accession>A0A9N9ZBC8</accession>
<evidence type="ECO:0000259" key="6">
    <source>
        <dbReference type="Pfam" id="PF02826"/>
    </source>
</evidence>
<dbReference type="InterPro" id="IPR050223">
    <property type="entry name" value="D-isomer_2-hydroxyacid_DH"/>
</dbReference>
<feature type="domain" description="D-isomer specific 2-hydroxyacid dehydrogenase catalytic" evidence="5">
    <location>
        <begin position="29"/>
        <end position="336"/>
    </location>
</feature>
<dbReference type="PANTHER" id="PTHR10996:SF269">
    <property type="entry name" value="HYPOTHETICAL D-ISOMER SPECIFIC 2-HYDROXYACID DEHYDROGENASE (EUROFUNG)"/>
    <property type="match status" value="1"/>
</dbReference>
<feature type="domain" description="D-isomer specific 2-hydroxyacid dehydrogenase NAD-binding" evidence="6">
    <location>
        <begin position="129"/>
        <end position="304"/>
    </location>
</feature>
<sequence length="347" mass="38170">MSPGKLQRRPRVVALGTPKFVGEDFLAKFKEDFDFDVLNATNRKETQAKLPAMIKAHGPIDAFVIRMGTPPYEPFDEDLLTSLAPGCRIITSASAGFNEFDVDWMTKNDIWFCNTVDAVAEATADMALFLTLAVVRDTYRAERGARDGSWKAGLVPSKDPSGMTLGIIGMGSIGKYLARKAAVFNMKILYHNRRRLSPEEESRYAATYCPTLHELLGASDVVSVNCPLNEKTTGLISNAEFAAMKQGAFLVNTARGPVVDEDALIQALESGKLTRAGLDVFDNEPRINEYFKTSDKVICQPHMGGLTESAFKKAERECFENIRSLFTNGRPVNPVNTASEVVVDQVL</sequence>
<protein>
    <recommendedName>
        <fullName evidence="9">2-hydroxyacid dehydrogenase</fullName>
    </recommendedName>
</protein>
<dbReference type="FunFam" id="3.40.50.720:FF:000203">
    <property type="entry name" value="D-3-phosphoglycerate dehydrogenase (SerA)"/>
    <property type="match status" value="1"/>
</dbReference>
<dbReference type="InterPro" id="IPR006140">
    <property type="entry name" value="D-isomer_DH_NAD-bd"/>
</dbReference>
<dbReference type="Proteomes" id="UP000775872">
    <property type="component" value="Unassembled WGS sequence"/>
</dbReference>
<dbReference type="PROSITE" id="PS00671">
    <property type="entry name" value="D_2_HYDROXYACID_DH_3"/>
    <property type="match status" value="1"/>
</dbReference>
<reference evidence="7" key="1">
    <citation type="submission" date="2021-10" db="EMBL/GenBank/DDBJ databases">
        <authorList>
            <person name="Piombo E."/>
        </authorList>
    </citation>
    <scope>NUCLEOTIDE SEQUENCE</scope>
</reference>
<dbReference type="GO" id="GO:0051287">
    <property type="term" value="F:NAD binding"/>
    <property type="evidence" value="ECO:0007669"/>
    <property type="project" value="InterPro"/>
</dbReference>
<gene>
    <name evidence="7" type="ORF">CSOL1703_00015423</name>
</gene>
<dbReference type="GO" id="GO:0016618">
    <property type="term" value="F:hydroxypyruvate reductase [NAD(P)H] activity"/>
    <property type="evidence" value="ECO:0007669"/>
    <property type="project" value="TreeGrafter"/>
</dbReference>
<dbReference type="InterPro" id="IPR029752">
    <property type="entry name" value="D-isomer_DH_CS1"/>
</dbReference>
<dbReference type="PROSITE" id="PS00670">
    <property type="entry name" value="D_2_HYDROXYACID_DH_2"/>
    <property type="match status" value="1"/>
</dbReference>
<evidence type="ECO:0000256" key="2">
    <source>
        <dbReference type="ARBA" id="ARBA00023002"/>
    </source>
</evidence>
<dbReference type="GO" id="GO:0005829">
    <property type="term" value="C:cytosol"/>
    <property type="evidence" value="ECO:0007669"/>
    <property type="project" value="TreeGrafter"/>
</dbReference>
<dbReference type="OrthoDB" id="9991913at2759"/>
<evidence type="ECO:0008006" key="9">
    <source>
        <dbReference type="Google" id="ProtNLM"/>
    </source>
</evidence>
<dbReference type="GO" id="GO:0030267">
    <property type="term" value="F:glyoxylate reductase (NADPH) activity"/>
    <property type="evidence" value="ECO:0007669"/>
    <property type="project" value="TreeGrafter"/>
</dbReference>
<keyword evidence="2 4" id="KW-0560">Oxidoreductase</keyword>
<dbReference type="InterPro" id="IPR006139">
    <property type="entry name" value="D-isomer_2_OHA_DH_cat_dom"/>
</dbReference>
<dbReference type="Gene3D" id="3.40.50.720">
    <property type="entry name" value="NAD(P)-binding Rossmann-like Domain"/>
    <property type="match status" value="2"/>
</dbReference>
<organism evidence="7 8">
    <name type="scientific">Clonostachys solani</name>
    <dbReference type="NCBI Taxonomy" id="160281"/>
    <lineage>
        <taxon>Eukaryota</taxon>
        <taxon>Fungi</taxon>
        <taxon>Dikarya</taxon>
        <taxon>Ascomycota</taxon>
        <taxon>Pezizomycotina</taxon>
        <taxon>Sordariomycetes</taxon>
        <taxon>Hypocreomycetidae</taxon>
        <taxon>Hypocreales</taxon>
        <taxon>Bionectriaceae</taxon>
        <taxon>Clonostachys</taxon>
    </lineage>
</organism>
<evidence type="ECO:0000256" key="1">
    <source>
        <dbReference type="ARBA" id="ARBA00005854"/>
    </source>
</evidence>
<dbReference type="CDD" id="cd12168">
    <property type="entry name" value="Mand_dh_like"/>
    <property type="match status" value="1"/>
</dbReference>
<evidence type="ECO:0000259" key="5">
    <source>
        <dbReference type="Pfam" id="PF00389"/>
    </source>
</evidence>
<comment type="similarity">
    <text evidence="1 4">Belongs to the D-isomer specific 2-hydroxyacid dehydrogenase family.</text>
</comment>
<dbReference type="EMBL" id="CABFOC020000044">
    <property type="protein sequence ID" value="CAH0052303.1"/>
    <property type="molecule type" value="Genomic_DNA"/>
</dbReference>
<dbReference type="SUPFAM" id="SSF51735">
    <property type="entry name" value="NAD(P)-binding Rossmann-fold domains"/>
    <property type="match status" value="1"/>
</dbReference>
<dbReference type="AlphaFoldDB" id="A0A9N9ZBC8"/>
<name>A0A9N9ZBC8_9HYPO</name>
<keyword evidence="3" id="KW-0520">NAD</keyword>
<evidence type="ECO:0000313" key="8">
    <source>
        <dbReference type="Proteomes" id="UP000775872"/>
    </source>
</evidence>
<keyword evidence="8" id="KW-1185">Reference proteome</keyword>